<comment type="caution">
    <text evidence="1">The sequence shown here is derived from an EMBL/GenBank/DDBJ whole genome shotgun (WGS) entry which is preliminary data.</text>
</comment>
<protein>
    <submittedName>
        <fullName evidence="1">Helix-turn-helix transcriptional regulator</fullName>
    </submittedName>
</protein>
<keyword evidence="2" id="KW-1185">Reference proteome</keyword>
<dbReference type="EMBL" id="JAAXLA010000030">
    <property type="protein sequence ID" value="NMH99051.1"/>
    <property type="molecule type" value="Genomic_DNA"/>
</dbReference>
<evidence type="ECO:0000313" key="1">
    <source>
        <dbReference type="EMBL" id="NMH99051.1"/>
    </source>
</evidence>
<dbReference type="Proteomes" id="UP000820669">
    <property type="component" value="Unassembled WGS sequence"/>
</dbReference>
<reference evidence="1 2" key="1">
    <citation type="submission" date="2020-04" db="EMBL/GenBank/DDBJ databases">
        <authorList>
            <person name="Klaysubun C."/>
            <person name="Duangmal K."/>
            <person name="Lipun K."/>
        </authorList>
    </citation>
    <scope>NUCLEOTIDE SEQUENCE [LARGE SCALE GENOMIC DNA]</scope>
    <source>
        <strain evidence="1 2">K10HN5</strain>
    </source>
</reference>
<evidence type="ECO:0000313" key="2">
    <source>
        <dbReference type="Proteomes" id="UP000820669"/>
    </source>
</evidence>
<gene>
    <name evidence="1" type="ORF">HF526_17290</name>
</gene>
<dbReference type="InterPro" id="IPR010982">
    <property type="entry name" value="Lambda_DNA-bd_dom_sf"/>
</dbReference>
<name>A0ABX1SBV6_9PSEU</name>
<sequence>MSTDGGIGSGAALRAARREKGWSQADAARELAELGRSRGAPTAAPASLKTQLSRWENGHAVPEPLYRRLLTELYGRTEFGLEPPAPVEAQPAGTADRLRALLAEAEAVDDDALALIRDQLTATRRLDARLGAAGTAGTVNAQVEQLERLLLHTVSPARRQTVAAVLADAALLAGWQALDQDRACAAWAGHTRARSAAAEAGTPELLAQSLAGQAAVLVELGRPEAAAELLADSAPPGAAAAWTAAALGGARAAAGDLDGSRRAFDAAERAVRTRPVPDVVRPGLALDYDGVHRWRSTALAGLGDLDALDRLRGAVTGETHPVRERAAMQAELAITLVAAGGAEEGADHARSARLLAARIGSHRVTNRLDRSAPTHDRITRG</sequence>
<dbReference type="Gene3D" id="1.10.260.40">
    <property type="entry name" value="lambda repressor-like DNA-binding domains"/>
    <property type="match status" value="1"/>
</dbReference>
<organism evidence="1 2">
    <name type="scientific">Pseudonocardia acidicola</name>
    <dbReference type="NCBI Taxonomy" id="2724939"/>
    <lineage>
        <taxon>Bacteria</taxon>
        <taxon>Bacillati</taxon>
        <taxon>Actinomycetota</taxon>
        <taxon>Actinomycetes</taxon>
        <taxon>Pseudonocardiales</taxon>
        <taxon>Pseudonocardiaceae</taxon>
        <taxon>Pseudonocardia</taxon>
    </lineage>
</organism>
<accession>A0ABX1SBV6</accession>
<dbReference type="InterPro" id="IPR001387">
    <property type="entry name" value="Cro/C1-type_HTH"/>
</dbReference>
<proteinExistence type="predicted"/>
<dbReference type="CDD" id="cd00093">
    <property type="entry name" value="HTH_XRE"/>
    <property type="match status" value="1"/>
</dbReference>
<dbReference type="RefSeq" id="WP_169382490.1">
    <property type="nucleotide sequence ID" value="NZ_JAAXLA010000030.1"/>
</dbReference>